<comment type="subcellular location">
    <subcellularLocation>
        <location evidence="1">Membrane</location>
        <topology evidence="1">Multi-pass membrane protein</topology>
    </subcellularLocation>
</comment>
<organism evidence="8">
    <name type="scientific">Kwoniella bestiolae CBS 10118</name>
    <dbReference type="NCBI Taxonomy" id="1296100"/>
    <lineage>
        <taxon>Eukaryota</taxon>
        <taxon>Fungi</taxon>
        <taxon>Dikarya</taxon>
        <taxon>Basidiomycota</taxon>
        <taxon>Agaricomycotina</taxon>
        <taxon>Tremellomycetes</taxon>
        <taxon>Tremellales</taxon>
        <taxon>Cryptococcaceae</taxon>
        <taxon>Kwoniella</taxon>
    </lineage>
</organism>
<feature type="transmembrane region" description="Helical" evidence="7">
    <location>
        <begin position="429"/>
        <end position="448"/>
    </location>
</feature>
<dbReference type="AlphaFoldDB" id="A0A1B9FS88"/>
<keyword evidence="3 7" id="KW-0812">Transmembrane</keyword>
<dbReference type="GO" id="GO:0005886">
    <property type="term" value="C:plasma membrane"/>
    <property type="evidence" value="ECO:0007669"/>
    <property type="project" value="TreeGrafter"/>
</dbReference>
<dbReference type="RefSeq" id="XP_019042707.1">
    <property type="nucleotide sequence ID" value="XM_019194994.1"/>
</dbReference>
<evidence type="ECO:0000313" key="10">
    <source>
        <dbReference type="Proteomes" id="UP000092730"/>
    </source>
</evidence>
<dbReference type="GO" id="GO:0015233">
    <property type="term" value="F:pantothenate transmembrane transporter activity"/>
    <property type="evidence" value="ECO:0007669"/>
    <property type="project" value="TreeGrafter"/>
</dbReference>
<sequence>MGARLDKIETIFWGKPPADPKERKLLRKIDGVVLSYVCLSYFTNYLDRANLANAYVSGMREALEFKGNEYTYAVSMFTAGYIIGQYPSALVLSSNRVSPRFWFPFCGACWGIITLGLAFVKTPHQVWGLRLIQGFFEASTFCGTHYVLGAWYKDGELGRRSAVFTSSAQLGTLFSGIMQGSIIKNLNGKHGLAGWQWLFIVDFIITIPVAVYGFVFFPGLPHTTQAFWMTQEERELCVKRSPPQEHTTLTVKSLGKNLKTVVTSWQFYTFPILFGVGSCAYEKTGNYSEFLFWLRWTGKYTPSQVNYYPCIYTAWGIVGTYILTMYSDLTKNRFIIQPIVYCTTFISCVMLLVWNISDHAKFFAYIVSGCGYAVQVTNFAWATSVTRDNEVVRAVTIFSMNVIGNCWTLWYQIVCWPVVDTPRFRNGQIATLVTGAAMIGLAAFMLYLENRFPPKIRDDSEAYTTNVFGTKAEARTPIGDVERSNPSQEEFDGEKDVAPGQVIVKAV</sequence>
<evidence type="ECO:0000313" key="9">
    <source>
        <dbReference type="EMBL" id="WVW83107.1"/>
    </source>
</evidence>
<feature type="transmembrane region" description="Helical" evidence="7">
    <location>
        <begin position="164"/>
        <end position="183"/>
    </location>
</feature>
<keyword evidence="2" id="KW-0813">Transport</keyword>
<evidence type="ECO:0000256" key="1">
    <source>
        <dbReference type="ARBA" id="ARBA00004141"/>
    </source>
</evidence>
<feature type="transmembrane region" description="Helical" evidence="7">
    <location>
        <begin position="195"/>
        <end position="217"/>
    </location>
</feature>
<dbReference type="GO" id="GO:0098717">
    <property type="term" value="P:pantothenate import across plasma membrane"/>
    <property type="evidence" value="ECO:0007669"/>
    <property type="project" value="TreeGrafter"/>
</dbReference>
<dbReference type="FunFam" id="1.20.1250.20:FF:000065">
    <property type="entry name" value="Putative MFS pantothenate transporter"/>
    <property type="match status" value="1"/>
</dbReference>
<feature type="transmembrane region" description="Helical" evidence="7">
    <location>
        <begin position="70"/>
        <end position="89"/>
    </location>
</feature>
<evidence type="ECO:0000256" key="7">
    <source>
        <dbReference type="SAM" id="Phobius"/>
    </source>
</evidence>
<dbReference type="Pfam" id="PF07690">
    <property type="entry name" value="MFS_1"/>
    <property type="match status" value="1"/>
</dbReference>
<feature type="transmembrane region" description="Helical" evidence="7">
    <location>
        <begin position="305"/>
        <end position="326"/>
    </location>
</feature>
<evidence type="ECO:0000256" key="5">
    <source>
        <dbReference type="ARBA" id="ARBA00023136"/>
    </source>
</evidence>
<dbReference type="SUPFAM" id="SSF103473">
    <property type="entry name" value="MFS general substrate transporter"/>
    <property type="match status" value="1"/>
</dbReference>
<name>A0A1B9FS88_9TREE</name>
<feature type="transmembrane region" description="Helical" evidence="7">
    <location>
        <begin position="362"/>
        <end position="382"/>
    </location>
</feature>
<keyword evidence="10" id="KW-1185">Reference proteome</keyword>
<accession>A0A1B9FS88</accession>
<protein>
    <submittedName>
        <fullName evidence="8">MFS transporter, ACS family, pantothenate transporter</fullName>
    </submittedName>
</protein>
<evidence type="ECO:0000256" key="2">
    <source>
        <dbReference type="ARBA" id="ARBA00022448"/>
    </source>
</evidence>
<dbReference type="PANTHER" id="PTHR43791">
    <property type="entry name" value="PERMEASE-RELATED"/>
    <property type="match status" value="1"/>
</dbReference>
<feature type="transmembrane region" description="Helical" evidence="7">
    <location>
        <begin position="101"/>
        <end position="120"/>
    </location>
</feature>
<dbReference type="PANTHER" id="PTHR43791:SF4">
    <property type="entry name" value="PANTOTHENATE TRANSPORTER FEN2"/>
    <property type="match status" value="1"/>
</dbReference>
<feature type="transmembrane region" description="Helical" evidence="7">
    <location>
        <begin position="338"/>
        <end position="356"/>
    </location>
</feature>
<dbReference type="KEGG" id="kbi:30212811"/>
<reference evidence="8" key="3">
    <citation type="submission" date="2014-01" db="EMBL/GenBank/DDBJ databases">
        <title>Evolution of pathogenesis and genome organization in the Tremellales.</title>
        <authorList>
            <person name="Cuomo C."/>
            <person name="Litvintseva A."/>
            <person name="Heitman J."/>
            <person name="Chen Y."/>
            <person name="Sun S."/>
            <person name="Springer D."/>
            <person name="Dromer F."/>
            <person name="Young S."/>
            <person name="Zeng Q."/>
            <person name="Chapman S."/>
            <person name="Gujja S."/>
            <person name="Saif S."/>
            <person name="Birren B."/>
        </authorList>
    </citation>
    <scope>NUCLEOTIDE SEQUENCE</scope>
    <source>
        <strain evidence="8">CBS 10118</strain>
    </source>
</reference>
<dbReference type="InterPro" id="IPR011701">
    <property type="entry name" value="MFS"/>
</dbReference>
<evidence type="ECO:0000313" key="8">
    <source>
        <dbReference type="EMBL" id="OCF21637.1"/>
    </source>
</evidence>
<keyword evidence="4 7" id="KW-1133">Transmembrane helix</keyword>
<evidence type="ECO:0000256" key="6">
    <source>
        <dbReference type="ARBA" id="ARBA00037968"/>
    </source>
</evidence>
<reference evidence="9" key="2">
    <citation type="submission" date="2013-07" db="EMBL/GenBank/DDBJ databases">
        <authorList>
            <consortium name="The Broad Institute Genome Sequencing Platform"/>
            <person name="Cuomo C."/>
            <person name="Litvintseva A."/>
            <person name="Chen Y."/>
            <person name="Heitman J."/>
            <person name="Sun S."/>
            <person name="Springer D."/>
            <person name="Dromer F."/>
            <person name="Young S.K."/>
            <person name="Zeng Q."/>
            <person name="Gargeya S."/>
            <person name="Fitzgerald M."/>
            <person name="Abouelleil A."/>
            <person name="Alvarado L."/>
            <person name="Berlin A.M."/>
            <person name="Chapman S.B."/>
            <person name="Dewar J."/>
            <person name="Goldberg J."/>
            <person name="Griggs A."/>
            <person name="Gujja S."/>
            <person name="Hansen M."/>
            <person name="Howarth C."/>
            <person name="Imamovic A."/>
            <person name="Larimer J."/>
            <person name="McCowan C."/>
            <person name="Murphy C."/>
            <person name="Pearson M."/>
            <person name="Priest M."/>
            <person name="Roberts A."/>
            <person name="Saif S."/>
            <person name="Shea T."/>
            <person name="Sykes S."/>
            <person name="Wortman J."/>
            <person name="Nusbaum C."/>
            <person name="Birren B."/>
        </authorList>
    </citation>
    <scope>NUCLEOTIDE SEQUENCE</scope>
    <source>
        <strain evidence="9">CBS 10118</strain>
    </source>
</reference>
<reference evidence="8" key="1">
    <citation type="submission" date="2013-07" db="EMBL/GenBank/DDBJ databases">
        <title>The Genome Sequence of Cryptococcus bestiolae CBS10118.</title>
        <authorList>
            <consortium name="The Broad Institute Genome Sequencing Platform"/>
            <person name="Cuomo C."/>
            <person name="Litvintseva A."/>
            <person name="Chen Y."/>
            <person name="Heitman J."/>
            <person name="Sun S."/>
            <person name="Springer D."/>
            <person name="Dromer F."/>
            <person name="Young S.K."/>
            <person name="Zeng Q."/>
            <person name="Gargeya S."/>
            <person name="Fitzgerald M."/>
            <person name="Abouelleil A."/>
            <person name="Alvarado L."/>
            <person name="Berlin A.M."/>
            <person name="Chapman S.B."/>
            <person name="Dewar J."/>
            <person name="Goldberg J."/>
            <person name="Griggs A."/>
            <person name="Gujja S."/>
            <person name="Hansen M."/>
            <person name="Howarth C."/>
            <person name="Imamovic A."/>
            <person name="Larimer J."/>
            <person name="McCowan C."/>
            <person name="Murphy C."/>
            <person name="Pearson M."/>
            <person name="Priest M."/>
            <person name="Roberts A."/>
            <person name="Saif S."/>
            <person name="Shea T."/>
            <person name="Sykes S."/>
            <person name="Wortman J."/>
            <person name="Nusbaum C."/>
            <person name="Birren B."/>
        </authorList>
    </citation>
    <scope>NUCLEOTIDE SEQUENCE [LARGE SCALE GENOMIC DNA]</scope>
    <source>
        <strain evidence="8">CBS 10118</strain>
    </source>
</reference>
<dbReference type="OrthoDB" id="3639251at2759"/>
<dbReference type="Gene3D" id="1.20.1250.20">
    <property type="entry name" value="MFS general substrate transporter like domains"/>
    <property type="match status" value="1"/>
</dbReference>
<dbReference type="Proteomes" id="UP000092730">
    <property type="component" value="Chromosome 3"/>
</dbReference>
<evidence type="ECO:0000256" key="4">
    <source>
        <dbReference type="ARBA" id="ARBA00022989"/>
    </source>
</evidence>
<keyword evidence="5 7" id="KW-0472">Membrane</keyword>
<feature type="transmembrane region" description="Helical" evidence="7">
    <location>
        <begin position="394"/>
        <end position="414"/>
    </location>
</feature>
<proteinExistence type="inferred from homology"/>
<dbReference type="VEuPathDB" id="FungiDB:I302_08412"/>
<evidence type="ECO:0000256" key="3">
    <source>
        <dbReference type="ARBA" id="ARBA00022692"/>
    </source>
</evidence>
<reference evidence="9" key="4">
    <citation type="submission" date="2024-02" db="EMBL/GenBank/DDBJ databases">
        <title>Comparative genomics of Cryptococcus and Kwoniella reveals pathogenesis evolution and contrasting modes of karyotype evolution via chromosome fusion or intercentromeric recombination.</title>
        <authorList>
            <person name="Coelho M.A."/>
            <person name="David-Palma M."/>
            <person name="Shea T."/>
            <person name="Bowers K."/>
            <person name="McGinley-Smith S."/>
            <person name="Mohammad A.W."/>
            <person name="Gnirke A."/>
            <person name="Yurkov A.M."/>
            <person name="Nowrousian M."/>
            <person name="Sun S."/>
            <person name="Cuomo C.A."/>
            <person name="Heitman J."/>
        </authorList>
    </citation>
    <scope>NUCLEOTIDE SEQUENCE</scope>
    <source>
        <strain evidence="9">CBS 10118</strain>
    </source>
</reference>
<dbReference type="EMBL" id="CP144543">
    <property type="protein sequence ID" value="WVW83107.1"/>
    <property type="molecule type" value="Genomic_DNA"/>
</dbReference>
<comment type="similarity">
    <text evidence="6">Belongs to the major facilitator superfamily. Allantoate permease family.</text>
</comment>
<dbReference type="GeneID" id="30212811"/>
<dbReference type="EMBL" id="KI894026">
    <property type="protein sequence ID" value="OCF21637.1"/>
    <property type="molecule type" value="Genomic_DNA"/>
</dbReference>
<dbReference type="InterPro" id="IPR036259">
    <property type="entry name" value="MFS_trans_sf"/>
</dbReference>
<gene>
    <name evidence="8" type="ORF">I302_08412</name>
    <name evidence="9" type="ORF">I302_105125</name>
</gene>